<dbReference type="Proteomes" id="UP000658131">
    <property type="component" value="Unassembled WGS sequence"/>
</dbReference>
<evidence type="ECO:0000256" key="1">
    <source>
        <dbReference type="ARBA" id="ARBA00018672"/>
    </source>
</evidence>
<dbReference type="InterPro" id="IPR011006">
    <property type="entry name" value="CheY-like_superfamily"/>
</dbReference>
<comment type="function">
    <text evidence="2">May play the central regulatory role in sporulation. It may be an element of the effector pathway responsible for the activation of sporulation genes in response to nutritional stress. Spo0A may act in concert with spo0H (a sigma factor) to control the expression of some genes that are critical to the sporulation process.</text>
</comment>
<evidence type="ECO:0000256" key="3">
    <source>
        <dbReference type="PROSITE-ProRule" id="PRU00169"/>
    </source>
</evidence>
<dbReference type="InterPro" id="IPR036390">
    <property type="entry name" value="WH_DNA-bd_sf"/>
</dbReference>
<dbReference type="InterPro" id="IPR001789">
    <property type="entry name" value="Sig_transdc_resp-reg_receiver"/>
</dbReference>
<feature type="modified residue" description="4-aspartylphosphate" evidence="3">
    <location>
        <position position="56"/>
    </location>
</feature>
<dbReference type="Pfam" id="PF00072">
    <property type="entry name" value="Response_reg"/>
    <property type="match status" value="1"/>
</dbReference>
<accession>A0ABR7NJ42</accession>
<dbReference type="InterPro" id="IPR051271">
    <property type="entry name" value="2C-system_Tx_regulators"/>
</dbReference>
<dbReference type="SMART" id="SM00448">
    <property type="entry name" value="REC"/>
    <property type="match status" value="1"/>
</dbReference>
<evidence type="ECO:0000256" key="2">
    <source>
        <dbReference type="ARBA" id="ARBA00024867"/>
    </source>
</evidence>
<dbReference type="PANTHER" id="PTHR45526">
    <property type="entry name" value="TRANSCRIPTIONAL REGULATORY PROTEIN DPIA"/>
    <property type="match status" value="1"/>
</dbReference>
<organism evidence="5 6">
    <name type="scientific">Yanshouia hominis</name>
    <dbReference type="NCBI Taxonomy" id="2763673"/>
    <lineage>
        <taxon>Bacteria</taxon>
        <taxon>Bacillati</taxon>
        <taxon>Bacillota</taxon>
        <taxon>Clostridia</taxon>
        <taxon>Eubacteriales</taxon>
        <taxon>Oscillospiraceae</taxon>
        <taxon>Yanshouia</taxon>
    </lineage>
</organism>
<dbReference type="EMBL" id="JACRTB010000011">
    <property type="protein sequence ID" value="MBC8576427.1"/>
    <property type="molecule type" value="Genomic_DNA"/>
</dbReference>
<dbReference type="SUPFAM" id="SSF46785">
    <property type="entry name" value="Winged helix' DNA-binding domain"/>
    <property type="match status" value="1"/>
</dbReference>
<evidence type="ECO:0000313" key="5">
    <source>
        <dbReference type="EMBL" id="MBC8576427.1"/>
    </source>
</evidence>
<keyword evidence="3" id="KW-0597">Phosphoprotein</keyword>
<dbReference type="SUPFAM" id="SSF52172">
    <property type="entry name" value="CheY-like"/>
    <property type="match status" value="1"/>
</dbReference>
<dbReference type="RefSeq" id="WP_262399955.1">
    <property type="nucleotide sequence ID" value="NZ_JACRTB010000011.1"/>
</dbReference>
<dbReference type="Gene3D" id="3.40.50.2300">
    <property type="match status" value="1"/>
</dbReference>
<evidence type="ECO:0000313" key="6">
    <source>
        <dbReference type="Proteomes" id="UP000658131"/>
    </source>
</evidence>
<protein>
    <recommendedName>
        <fullName evidence="1">Stage 0 sporulation protein A homolog</fullName>
    </recommendedName>
</protein>
<evidence type="ECO:0000259" key="4">
    <source>
        <dbReference type="PROSITE" id="PS50110"/>
    </source>
</evidence>
<keyword evidence="6" id="KW-1185">Reference proteome</keyword>
<name>A0ABR7NJ42_9FIRM</name>
<proteinExistence type="predicted"/>
<reference evidence="5 6" key="1">
    <citation type="submission" date="2020-08" db="EMBL/GenBank/DDBJ databases">
        <title>Genome public.</title>
        <authorList>
            <person name="Liu C."/>
            <person name="Sun Q."/>
        </authorList>
    </citation>
    <scope>NUCLEOTIDE SEQUENCE [LARGE SCALE GENOMIC DNA]</scope>
    <source>
        <strain evidence="5 6">BX1</strain>
    </source>
</reference>
<sequence>MNQPNITVLAVDDSQDILFALSAICELEGWRTLTTTEGSEAIELVRQSRPDIVLVDYHMPRMDGIEVVRNIRAADPAVPIVVLTIESSRAVADSFLAAGADDFALKPIKPIDLISRIRVHLRAAGRAAAPAASAEKGDQPARGNALAVPDEYVKGISPLTLSIICNFLRFQKEFLTINEISTGCGVAYQTAYRYLTYLVGEGSVSVHSEYGRQGRPKQKYRWRENE</sequence>
<gene>
    <name evidence="5" type="ORF">H8717_08420</name>
</gene>
<dbReference type="PROSITE" id="PS50110">
    <property type="entry name" value="RESPONSE_REGULATORY"/>
    <property type="match status" value="1"/>
</dbReference>
<feature type="domain" description="Response regulatory" evidence="4">
    <location>
        <begin position="7"/>
        <end position="121"/>
    </location>
</feature>
<dbReference type="PANTHER" id="PTHR45526:SF1">
    <property type="entry name" value="TRANSCRIPTIONAL REGULATORY PROTEIN DCUR-RELATED"/>
    <property type="match status" value="1"/>
</dbReference>
<comment type="caution">
    <text evidence="5">The sequence shown here is derived from an EMBL/GenBank/DDBJ whole genome shotgun (WGS) entry which is preliminary data.</text>
</comment>